<evidence type="ECO:0000259" key="3">
    <source>
        <dbReference type="Pfam" id="PF14308"/>
    </source>
</evidence>
<reference evidence="5" key="1">
    <citation type="journal article" date="2019" name="Nat. Commun.">
        <title>The genome of broomcorn millet.</title>
        <authorList>
            <person name="Zou C."/>
            <person name="Miki D."/>
            <person name="Li D."/>
            <person name="Tang Q."/>
            <person name="Xiao L."/>
            <person name="Rajput S."/>
            <person name="Deng P."/>
            <person name="Jia W."/>
            <person name="Huang R."/>
            <person name="Zhang M."/>
            <person name="Sun Y."/>
            <person name="Hu J."/>
            <person name="Fu X."/>
            <person name="Schnable P.S."/>
            <person name="Li F."/>
            <person name="Zhang H."/>
            <person name="Feng B."/>
            <person name="Zhu X."/>
            <person name="Liu R."/>
            <person name="Schnable J.C."/>
            <person name="Zhu J.-K."/>
            <person name="Zhang H."/>
        </authorList>
    </citation>
    <scope>NUCLEOTIDE SEQUENCE [LARGE SCALE GENOMIC DNA]</scope>
</reference>
<dbReference type="OrthoDB" id="607228at2759"/>
<accession>A0A3L6QV95</accession>
<dbReference type="InterPro" id="IPR052423">
    <property type="entry name" value="EMIR"/>
</dbReference>
<dbReference type="AlphaFoldDB" id="A0A3L6QV95"/>
<proteinExistence type="predicted"/>
<dbReference type="PANTHER" id="PTHR44094">
    <property type="entry name" value="DNAJ HEAT SHOCK N-TERMINAL DOMAIN-CONTAINING PROTEIN"/>
    <property type="match status" value="1"/>
</dbReference>
<gene>
    <name evidence="4" type="ORF">C2845_PM04G20100</name>
</gene>
<comment type="caution">
    <text evidence="4">The sequence shown here is derived from an EMBL/GenBank/DDBJ whole genome shotgun (WGS) entry which is preliminary data.</text>
</comment>
<feature type="domain" description="DNAJ-containing protein X-domain" evidence="3">
    <location>
        <begin position="110"/>
        <end position="299"/>
    </location>
</feature>
<sequence length="905" mass="98943">MAITLLHLELGEAYQVLSDPTQRQAYDSYGKSGISTEAIIDPAAIFAMLFGSELFEDYIGQLAMASMASLDGFSEDEQIDARKLQEQMRWKEYPDTGSSKSEDIYGNVVQKEREEKLAEALKNRLHLYVQGNKEEFIQHAEAQVTRLSNAAYGVDMLSTIGYVYSRQAAKELGKKALYLGVPFIAEWFRNKGHFIKSQVTAATGAIALMQLQEDLKKHLSAECHYTEEQLEAYMQTHKSVMVDSLWKLNVADIEATLSHVCQMVLQDSSVRKEELRARAKGLKTLGKVFQRVKLATEGEPAAMKNTINNSDDNDGSSPDSSPKSPRDQMFDANPPYAQGRDTYALYKLFQKSGAGPKNGEQYGAPFREEDWLDNDEEGVTAAAPANSVPNTNNCPATVEEHAIADRELPIEDLDELLSQIGNDKEEFGEAQLDFSTPATSHAQSQGWLSDGGDKAEVVDASISSGAVVAAENTCTGLPLGNIEQLLMQISDDQQNAELFSDLSASVPQLQLQCDDHQVWLDAHREQEVCAPDPTSSSGAVVTAECTDTELGDLEGLLLHIANDQDMVEPLSDLSGPIPYHNFNQVGIGDFHESHGAPVGNLSCIVQESTFDPQTETRSQFPQSNLTNVPFSGGTNSSEGTSVPRSVSGLISYSQDADEFLEINDFFDLEDVEQSANCTATEHLIPATNGMFDNLEYSDAHTFLPGPFDTAGVVAENQFFDFGNTGIQDQGYQYTTEVRTHNQAALNVRSHMKHTHVVLPSHASGTLNLHAANEPPNRSSTASQSWFNAALSALLDSVPSSPALAAEIENTVINKTLQRISSFRSHQASGEENTVINRTLHRISSFRSQQAASEQPSTPRIQVTRGGRLMFISLLVILAAVLWTFTVGSAGSALNLCKGLWKSSSR</sequence>
<organism evidence="4 5">
    <name type="scientific">Panicum miliaceum</name>
    <name type="common">Proso millet</name>
    <name type="synonym">Broomcorn millet</name>
    <dbReference type="NCBI Taxonomy" id="4540"/>
    <lineage>
        <taxon>Eukaryota</taxon>
        <taxon>Viridiplantae</taxon>
        <taxon>Streptophyta</taxon>
        <taxon>Embryophyta</taxon>
        <taxon>Tracheophyta</taxon>
        <taxon>Spermatophyta</taxon>
        <taxon>Magnoliopsida</taxon>
        <taxon>Liliopsida</taxon>
        <taxon>Poales</taxon>
        <taxon>Poaceae</taxon>
        <taxon>PACMAD clade</taxon>
        <taxon>Panicoideae</taxon>
        <taxon>Panicodae</taxon>
        <taxon>Paniceae</taxon>
        <taxon>Panicinae</taxon>
        <taxon>Panicum</taxon>
        <taxon>Panicum sect. Panicum</taxon>
    </lineage>
</organism>
<keyword evidence="5" id="KW-1185">Reference proteome</keyword>
<dbReference type="EMBL" id="PQIB02000011">
    <property type="protein sequence ID" value="RLM87184.1"/>
    <property type="molecule type" value="Genomic_DNA"/>
</dbReference>
<evidence type="ECO:0000256" key="1">
    <source>
        <dbReference type="SAM" id="MobiDB-lite"/>
    </source>
</evidence>
<dbReference type="InterPro" id="IPR036869">
    <property type="entry name" value="J_dom_sf"/>
</dbReference>
<dbReference type="Pfam" id="PF14308">
    <property type="entry name" value="DnaJ-X"/>
    <property type="match status" value="1"/>
</dbReference>
<protein>
    <recommendedName>
        <fullName evidence="3">DNAJ-containing protein X-domain domain-containing protein</fullName>
    </recommendedName>
</protein>
<dbReference type="InterPro" id="IPR026894">
    <property type="entry name" value="DnaJ_X"/>
</dbReference>
<feature type="region of interest" description="Disordered" evidence="1">
    <location>
        <begin position="299"/>
        <end position="336"/>
    </location>
</feature>
<keyword evidence="2" id="KW-0472">Membrane</keyword>
<dbReference type="Gene3D" id="1.10.287.110">
    <property type="entry name" value="DnaJ domain"/>
    <property type="match status" value="1"/>
</dbReference>
<dbReference type="SUPFAM" id="SSF46565">
    <property type="entry name" value="Chaperone J-domain"/>
    <property type="match status" value="1"/>
</dbReference>
<evidence type="ECO:0000313" key="5">
    <source>
        <dbReference type="Proteomes" id="UP000275267"/>
    </source>
</evidence>
<dbReference type="STRING" id="4540.A0A3L6QV95"/>
<name>A0A3L6QV95_PANMI</name>
<feature type="transmembrane region" description="Helical" evidence="2">
    <location>
        <begin position="868"/>
        <end position="896"/>
    </location>
</feature>
<evidence type="ECO:0000313" key="4">
    <source>
        <dbReference type="EMBL" id="RLM87184.1"/>
    </source>
</evidence>
<keyword evidence="2" id="KW-0812">Transmembrane</keyword>
<dbReference type="PANTHER" id="PTHR44094:SF22">
    <property type="entry name" value="OS09G0493800 PROTEIN"/>
    <property type="match status" value="1"/>
</dbReference>
<dbReference type="Proteomes" id="UP000275267">
    <property type="component" value="Unassembled WGS sequence"/>
</dbReference>
<feature type="region of interest" description="Disordered" evidence="1">
    <location>
        <begin position="612"/>
        <end position="643"/>
    </location>
</feature>
<evidence type="ECO:0000256" key="2">
    <source>
        <dbReference type="SAM" id="Phobius"/>
    </source>
</evidence>
<keyword evidence="2" id="KW-1133">Transmembrane helix</keyword>